<dbReference type="Proteomes" id="UP001549122">
    <property type="component" value="Unassembled WGS sequence"/>
</dbReference>
<comment type="caution">
    <text evidence="1">The sequence shown here is derived from an EMBL/GenBank/DDBJ whole genome shotgun (WGS) entry which is preliminary data.</text>
</comment>
<dbReference type="RefSeq" id="WP_354364928.1">
    <property type="nucleotide sequence ID" value="NZ_JBEPLO010000009.1"/>
</dbReference>
<protein>
    <submittedName>
        <fullName evidence="1">Uncharacterized protein</fullName>
    </submittedName>
</protein>
<sequence>MIYLKNGQWLNEHGRPLTLQEREAAGQQVRSELNNQLRNQGFEGFLKSWLLKRIRVSG</sequence>
<keyword evidence="2" id="KW-1185">Reference proteome</keyword>
<proteinExistence type="predicted"/>
<reference evidence="1 2" key="1">
    <citation type="submission" date="2024-06" db="EMBL/GenBank/DDBJ databases">
        <title>Genomic Encyclopedia of Type Strains, Phase IV (KMG-IV): sequencing the most valuable type-strain genomes for metagenomic binning, comparative biology and taxonomic classification.</title>
        <authorList>
            <person name="Goeker M."/>
        </authorList>
    </citation>
    <scope>NUCLEOTIDE SEQUENCE [LARGE SCALE GENOMIC DNA]</scope>
    <source>
        <strain evidence="1 2">DSM 28303</strain>
    </source>
</reference>
<accession>A0ABV2FHI6</accession>
<dbReference type="EMBL" id="JBEPLO010000009">
    <property type="protein sequence ID" value="MET3557968.1"/>
    <property type="molecule type" value="Genomic_DNA"/>
</dbReference>
<gene>
    <name evidence="1" type="ORF">ABID29_001080</name>
</gene>
<evidence type="ECO:0000313" key="2">
    <source>
        <dbReference type="Proteomes" id="UP001549122"/>
    </source>
</evidence>
<name>A0ABV2FHI6_9STRE</name>
<organism evidence="1 2">
    <name type="scientific">Streptococcus rupicaprae</name>
    <dbReference type="NCBI Taxonomy" id="759619"/>
    <lineage>
        <taxon>Bacteria</taxon>
        <taxon>Bacillati</taxon>
        <taxon>Bacillota</taxon>
        <taxon>Bacilli</taxon>
        <taxon>Lactobacillales</taxon>
        <taxon>Streptococcaceae</taxon>
        <taxon>Streptococcus</taxon>
    </lineage>
</organism>
<evidence type="ECO:0000313" key="1">
    <source>
        <dbReference type="EMBL" id="MET3557968.1"/>
    </source>
</evidence>